<dbReference type="EMBL" id="JAACFV010000003">
    <property type="protein sequence ID" value="KAF7513997.1"/>
    <property type="molecule type" value="Genomic_DNA"/>
</dbReference>
<name>A0A8H7AW42_9EURO</name>
<proteinExistence type="predicted"/>
<dbReference type="AlphaFoldDB" id="A0A8H7AW42"/>
<accession>A0A8H7AW42</accession>
<keyword evidence="2" id="KW-1185">Reference proteome</keyword>
<protein>
    <submittedName>
        <fullName evidence="1">Uncharacterized protein</fullName>
    </submittedName>
</protein>
<sequence length="83" mass="9762">MMSNPLGRAHNEAVEAFAVSVMGLDEEFIKKVRRGVPRMKLRHPSEYSFRLPKELWILIWQGFVFPKVDWWCASEPSSGYHQR</sequence>
<reference evidence="1" key="1">
    <citation type="submission" date="2020-02" db="EMBL/GenBank/DDBJ databases">
        <authorList>
            <person name="Palmer J.M."/>
        </authorList>
    </citation>
    <scope>NUCLEOTIDE SEQUENCE</scope>
    <source>
        <strain evidence="1">EPUS1.4</strain>
        <tissue evidence="1">Thallus</tissue>
    </source>
</reference>
<evidence type="ECO:0000313" key="2">
    <source>
        <dbReference type="Proteomes" id="UP000606974"/>
    </source>
</evidence>
<gene>
    <name evidence="1" type="ORF">GJ744_006611</name>
</gene>
<dbReference type="Proteomes" id="UP000606974">
    <property type="component" value="Unassembled WGS sequence"/>
</dbReference>
<comment type="caution">
    <text evidence="1">The sequence shown here is derived from an EMBL/GenBank/DDBJ whole genome shotgun (WGS) entry which is preliminary data.</text>
</comment>
<organism evidence="1 2">
    <name type="scientific">Endocarpon pusillum</name>
    <dbReference type="NCBI Taxonomy" id="364733"/>
    <lineage>
        <taxon>Eukaryota</taxon>
        <taxon>Fungi</taxon>
        <taxon>Dikarya</taxon>
        <taxon>Ascomycota</taxon>
        <taxon>Pezizomycotina</taxon>
        <taxon>Eurotiomycetes</taxon>
        <taxon>Chaetothyriomycetidae</taxon>
        <taxon>Verrucariales</taxon>
        <taxon>Verrucariaceae</taxon>
        <taxon>Endocarpon</taxon>
    </lineage>
</organism>
<evidence type="ECO:0000313" key="1">
    <source>
        <dbReference type="EMBL" id="KAF7513997.1"/>
    </source>
</evidence>